<comment type="caution">
    <text evidence="1">The sequence shown here is derived from an EMBL/GenBank/DDBJ whole genome shotgun (WGS) entry which is preliminary data.</text>
</comment>
<evidence type="ECO:0000313" key="2">
    <source>
        <dbReference type="Proteomes" id="UP001457282"/>
    </source>
</evidence>
<accession>A0AAW1WT72</accession>
<gene>
    <name evidence="1" type="ORF">M0R45_024439</name>
</gene>
<organism evidence="1 2">
    <name type="scientific">Rubus argutus</name>
    <name type="common">Southern blackberry</name>
    <dbReference type="NCBI Taxonomy" id="59490"/>
    <lineage>
        <taxon>Eukaryota</taxon>
        <taxon>Viridiplantae</taxon>
        <taxon>Streptophyta</taxon>
        <taxon>Embryophyta</taxon>
        <taxon>Tracheophyta</taxon>
        <taxon>Spermatophyta</taxon>
        <taxon>Magnoliopsida</taxon>
        <taxon>eudicotyledons</taxon>
        <taxon>Gunneridae</taxon>
        <taxon>Pentapetalae</taxon>
        <taxon>rosids</taxon>
        <taxon>fabids</taxon>
        <taxon>Rosales</taxon>
        <taxon>Rosaceae</taxon>
        <taxon>Rosoideae</taxon>
        <taxon>Rosoideae incertae sedis</taxon>
        <taxon>Rubus</taxon>
    </lineage>
</organism>
<reference evidence="1 2" key="1">
    <citation type="journal article" date="2023" name="G3 (Bethesda)">
        <title>A chromosome-length genome assembly and annotation of blackberry (Rubus argutus, cv. 'Hillquist').</title>
        <authorList>
            <person name="Bruna T."/>
            <person name="Aryal R."/>
            <person name="Dudchenko O."/>
            <person name="Sargent D.J."/>
            <person name="Mead D."/>
            <person name="Buti M."/>
            <person name="Cavallini A."/>
            <person name="Hytonen T."/>
            <person name="Andres J."/>
            <person name="Pham M."/>
            <person name="Weisz D."/>
            <person name="Mascagni F."/>
            <person name="Usai G."/>
            <person name="Natali L."/>
            <person name="Bassil N."/>
            <person name="Fernandez G.E."/>
            <person name="Lomsadze A."/>
            <person name="Armour M."/>
            <person name="Olukolu B."/>
            <person name="Poorten T."/>
            <person name="Britton C."/>
            <person name="Davik J."/>
            <person name="Ashrafi H."/>
            <person name="Aiden E.L."/>
            <person name="Borodovsky M."/>
            <person name="Worthington M."/>
        </authorList>
    </citation>
    <scope>NUCLEOTIDE SEQUENCE [LARGE SCALE GENOMIC DNA]</scope>
    <source>
        <strain evidence="1">PI 553951</strain>
    </source>
</reference>
<sequence length="92" mass="10287">MLYRPGKSALQKIIQKIGKNRQIRIFKKNGEKRTLEVEEEEGTNGGLLERTGREINSRKKIGEEGEIEVAKSVMSRGRSYLAVMLGGGPDRA</sequence>
<dbReference type="Proteomes" id="UP001457282">
    <property type="component" value="Unassembled WGS sequence"/>
</dbReference>
<dbReference type="AlphaFoldDB" id="A0AAW1WT72"/>
<name>A0AAW1WT72_RUBAR</name>
<protein>
    <submittedName>
        <fullName evidence="1">Uncharacterized protein</fullName>
    </submittedName>
</protein>
<evidence type="ECO:0000313" key="1">
    <source>
        <dbReference type="EMBL" id="KAK9927246.1"/>
    </source>
</evidence>
<proteinExistence type="predicted"/>
<keyword evidence="2" id="KW-1185">Reference proteome</keyword>
<dbReference type="EMBL" id="JBEDUW010000005">
    <property type="protein sequence ID" value="KAK9927246.1"/>
    <property type="molecule type" value="Genomic_DNA"/>
</dbReference>